<evidence type="ECO:0000313" key="3">
    <source>
        <dbReference type="Proteomes" id="UP000018853"/>
    </source>
</evidence>
<dbReference type="AlphaFoldDB" id="W1X4N3"/>
<name>W1X4N3_ECOLX</name>
<sequence>MSQTQHILAFDVLRLYLSPAGNALSLDAPSTCATRNLYSSDTIAPNYLHIIFNHVILTIYYILFNHIGIFIII</sequence>
<proteinExistence type="predicted"/>
<accession>W1X4N3</accession>
<dbReference type="Proteomes" id="UP000018853">
    <property type="component" value="Unassembled WGS sequence"/>
</dbReference>
<gene>
    <name evidence="2" type="ORF">Q609_ECAC01270G0002</name>
</gene>
<keyword evidence="1" id="KW-0472">Membrane</keyword>
<comment type="caution">
    <text evidence="2">The sequence shown here is derived from an EMBL/GenBank/DDBJ whole genome shotgun (WGS) entry which is preliminary data.</text>
</comment>
<keyword evidence="1" id="KW-0812">Transmembrane</keyword>
<reference evidence="2 3" key="1">
    <citation type="submission" date="2013-12" db="EMBL/GenBank/DDBJ databases">
        <title>A Varibaculum cambriense genome reconstructed from a premature infant gut community with otherwise low bacterial novelty that shifts toward anaerobic metabolism during the third week of life.</title>
        <authorList>
            <person name="Brown C.T."/>
            <person name="Sharon I."/>
            <person name="Thomas B.C."/>
            <person name="Castelle C.J."/>
            <person name="Morowitz M.J."/>
            <person name="Banfield J.F."/>
        </authorList>
    </citation>
    <scope>NUCLEOTIDE SEQUENCE [LARGE SCALE GENOMIC DNA]</scope>
    <source>
        <strain evidence="3">DORA_A_5_14_21</strain>
    </source>
</reference>
<organism evidence="2 3">
    <name type="scientific">Escherichia coli DORA_A_5_14_21</name>
    <dbReference type="NCBI Taxonomy" id="1403943"/>
    <lineage>
        <taxon>Bacteria</taxon>
        <taxon>Pseudomonadati</taxon>
        <taxon>Pseudomonadota</taxon>
        <taxon>Gammaproteobacteria</taxon>
        <taxon>Enterobacterales</taxon>
        <taxon>Enterobacteriaceae</taxon>
        <taxon>Escherichia</taxon>
    </lineage>
</organism>
<feature type="transmembrane region" description="Helical" evidence="1">
    <location>
        <begin position="47"/>
        <end position="72"/>
    </location>
</feature>
<keyword evidence="1" id="KW-1133">Transmembrane helix</keyword>
<evidence type="ECO:0000313" key="2">
    <source>
        <dbReference type="EMBL" id="ETJ25263.1"/>
    </source>
</evidence>
<evidence type="ECO:0000256" key="1">
    <source>
        <dbReference type="SAM" id="Phobius"/>
    </source>
</evidence>
<feature type="non-terminal residue" evidence="2">
    <location>
        <position position="73"/>
    </location>
</feature>
<protein>
    <submittedName>
        <fullName evidence="2">Uncharacterized protein</fullName>
    </submittedName>
</protein>
<dbReference type="EMBL" id="AZLZ01001270">
    <property type="protein sequence ID" value="ETJ25263.1"/>
    <property type="molecule type" value="Genomic_DNA"/>
</dbReference>